<evidence type="ECO:0000256" key="2">
    <source>
        <dbReference type="ARBA" id="ARBA00010199"/>
    </source>
</evidence>
<feature type="transmembrane region" description="Helical" evidence="6">
    <location>
        <begin position="433"/>
        <end position="454"/>
    </location>
</feature>
<dbReference type="EMBL" id="JAJJMB010011222">
    <property type="protein sequence ID" value="KAI3903561.1"/>
    <property type="molecule type" value="Genomic_DNA"/>
</dbReference>
<dbReference type="GO" id="GO:0016020">
    <property type="term" value="C:membrane"/>
    <property type="evidence" value="ECO:0007669"/>
    <property type="project" value="UniProtKB-SubCell"/>
</dbReference>
<dbReference type="PANTHER" id="PTHR11206">
    <property type="entry name" value="MULTIDRUG RESISTANCE PROTEIN"/>
    <property type="match status" value="1"/>
</dbReference>
<feature type="transmembrane region" description="Helical" evidence="6">
    <location>
        <begin position="128"/>
        <end position="152"/>
    </location>
</feature>
<feature type="transmembrane region" description="Helical" evidence="6">
    <location>
        <begin position="374"/>
        <end position="396"/>
    </location>
</feature>
<dbReference type="InterPro" id="IPR045069">
    <property type="entry name" value="MATE_euk"/>
</dbReference>
<dbReference type="GO" id="GO:0015297">
    <property type="term" value="F:antiporter activity"/>
    <property type="evidence" value="ECO:0007669"/>
    <property type="project" value="InterPro"/>
</dbReference>
<accession>A0AAD4SEN9</accession>
<proteinExistence type="inferred from homology"/>
<dbReference type="AlphaFoldDB" id="A0AAD4SEN9"/>
<dbReference type="Proteomes" id="UP001202328">
    <property type="component" value="Unassembled WGS sequence"/>
</dbReference>
<evidence type="ECO:0000256" key="4">
    <source>
        <dbReference type="ARBA" id="ARBA00022989"/>
    </source>
</evidence>
<comment type="subcellular location">
    <subcellularLocation>
        <location evidence="1">Membrane</location>
        <topology evidence="1">Multi-pass membrane protein</topology>
    </subcellularLocation>
</comment>
<dbReference type="NCBIfam" id="TIGR00797">
    <property type="entry name" value="matE"/>
    <property type="match status" value="1"/>
</dbReference>
<keyword evidence="5 6" id="KW-0472">Membrane</keyword>
<name>A0AAD4SEN9_9MAGN</name>
<evidence type="ECO:0000313" key="8">
    <source>
        <dbReference type="Proteomes" id="UP001202328"/>
    </source>
</evidence>
<protein>
    <recommendedName>
        <fullName evidence="6">Protein DETOXIFICATION</fullName>
    </recommendedName>
    <alternativeName>
        <fullName evidence="6">Multidrug and toxic compound extrusion protein</fullName>
    </alternativeName>
</protein>
<keyword evidence="8" id="KW-1185">Reference proteome</keyword>
<dbReference type="Pfam" id="PF01554">
    <property type="entry name" value="MatE"/>
    <property type="match status" value="2"/>
</dbReference>
<evidence type="ECO:0000313" key="7">
    <source>
        <dbReference type="EMBL" id="KAI3903561.1"/>
    </source>
</evidence>
<keyword evidence="4 6" id="KW-1133">Transmembrane helix</keyword>
<feature type="transmembrane region" description="Helical" evidence="6">
    <location>
        <begin position="214"/>
        <end position="235"/>
    </location>
</feature>
<keyword evidence="3 6" id="KW-0812">Transmembrane</keyword>
<evidence type="ECO:0000256" key="6">
    <source>
        <dbReference type="RuleBase" id="RU004914"/>
    </source>
</evidence>
<feature type="transmembrane region" description="Helical" evidence="6">
    <location>
        <begin position="190"/>
        <end position="208"/>
    </location>
</feature>
<feature type="transmembrane region" description="Helical" evidence="6">
    <location>
        <begin position="55"/>
        <end position="75"/>
    </location>
</feature>
<dbReference type="GO" id="GO:0042910">
    <property type="term" value="F:xenobiotic transmembrane transporter activity"/>
    <property type="evidence" value="ECO:0007669"/>
    <property type="project" value="InterPro"/>
</dbReference>
<comment type="similarity">
    <text evidence="2 6">Belongs to the multi antimicrobial extrusion (MATE) (TC 2.A.66.1) family.</text>
</comment>
<sequence>METNNRVEENLLLTRSSSSSYDESDTNNIESNQNLSKRFWVESLKVWKIAFPTTVVRVTSFGILVVTQSFMGYIGDIELAAYSLMQIFLLRFANGILLGMASALETFCGQAYGAKQYQMMGIYLQRSWIILLITAMLITPIFIFSTSIFRILGEGQELSIVAGNLSLWCIPVLYYFVFDYTFGMVVCSRVCFTYNLVVVFVIKLNLGVPGAMGAMIISTWSTVIGLFIYVCGGWCPDTWTGLSVSAFSELLPVVRLSLSSGVMLCVELWYNAVLVLMAGYLRHAEISISAFSICLNILGWQFMIILGPATAACVRVSNELGAGNVKAAQFSVKVIMTISASLGVVFWILTLIFGNSISYLFSSSNEVAKAVSSLSVLLSFSVLLSSIYPVLTGVAIGAGWPTLVAYVNITCYYIIGIPVGLLLAYVFHFLTQGIWIGMICGVVMQTLALIYFTWKSDWGAQVEAASARLKTFSREPEESYENINPA</sequence>
<feature type="transmembrane region" description="Helical" evidence="6">
    <location>
        <begin position="403"/>
        <end position="427"/>
    </location>
</feature>
<feature type="transmembrane region" description="Helical" evidence="6">
    <location>
        <begin position="158"/>
        <end position="178"/>
    </location>
</feature>
<dbReference type="InterPro" id="IPR002528">
    <property type="entry name" value="MATE_fam"/>
</dbReference>
<evidence type="ECO:0000256" key="1">
    <source>
        <dbReference type="ARBA" id="ARBA00004141"/>
    </source>
</evidence>
<comment type="caution">
    <text evidence="7">The sequence shown here is derived from an EMBL/GenBank/DDBJ whole genome shotgun (WGS) entry which is preliminary data.</text>
</comment>
<reference evidence="7" key="1">
    <citation type="submission" date="2022-04" db="EMBL/GenBank/DDBJ databases">
        <title>A functionally conserved STORR gene fusion in Papaver species that diverged 16.8 million years ago.</title>
        <authorList>
            <person name="Catania T."/>
        </authorList>
    </citation>
    <scope>NUCLEOTIDE SEQUENCE</scope>
    <source>
        <strain evidence="7">S-188037</strain>
    </source>
</reference>
<feature type="transmembrane region" description="Helical" evidence="6">
    <location>
        <begin position="256"/>
        <end position="280"/>
    </location>
</feature>
<dbReference type="CDD" id="cd13132">
    <property type="entry name" value="MATE_eukaryotic"/>
    <property type="match status" value="1"/>
</dbReference>
<feature type="transmembrane region" description="Helical" evidence="6">
    <location>
        <begin position="87"/>
        <end position="107"/>
    </location>
</feature>
<gene>
    <name evidence="7" type="ORF">MKW98_032215</name>
</gene>
<evidence type="ECO:0000256" key="5">
    <source>
        <dbReference type="ARBA" id="ARBA00023136"/>
    </source>
</evidence>
<feature type="transmembrane region" description="Helical" evidence="6">
    <location>
        <begin position="286"/>
        <end position="314"/>
    </location>
</feature>
<dbReference type="GO" id="GO:1990961">
    <property type="term" value="P:xenobiotic detoxification by transmembrane export across the plasma membrane"/>
    <property type="evidence" value="ECO:0007669"/>
    <property type="project" value="InterPro"/>
</dbReference>
<organism evidence="7 8">
    <name type="scientific">Papaver atlanticum</name>
    <dbReference type="NCBI Taxonomy" id="357466"/>
    <lineage>
        <taxon>Eukaryota</taxon>
        <taxon>Viridiplantae</taxon>
        <taxon>Streptophyta</taxon>
        <taxon>Embryophyta</taxon>
        <taxon>Tracheophyta</taxon>
        <taxon>Spermatophyta</taxon>
        <taxon>Magnoliopsida</taxon>
        <taxon>Ranunculales</taxon>
        <taxon>Papaveraceae</taxon>
        <taxon>Papaveroideae</taxon>
        <taxon>Papaver</taxon>
    </lineage>
</organism>
<feature type="transmembrane region" description="Helical" evidence="6">
    <location>
        <begin position="334"/>
        <end position="354"/>
    </location>
</feature>
<evidence type="ECO:0000256" key="3">
    <source>
        <dbReference type="ARBA" id="ARBA00022692"/>
    </source>
</evidence>